<name>I0II00_PHYMF</name>
<evidence type="ECO:0000256" key="1">
    <source>
        <dbReference type="SAM" id="SignalP"/>
    </source>
</evidence>
<dbReference type="AlphaFoldDB" id="I0II00"/>
<feature type="chain" id="PRO_5003629257" description="Alginate lyase domain-containing protein" evidence="1">
    <location>
        <begin position="30"/>
        <end position="728"/>
    </location>
</feature>
<keyword evidence="1" id="KW-0732">Signal</keyword>
<dbReference type="STRING" id="1142394.PSMK_27290"/>
<dbReference type="EMBL" id="AP012338">
    <property type="protein sequence ID" value="BAM04888.1"/>
    <property type="molecule type" value="Genomic_DNA"/>
</dbReference>
<organism evidence="2 3">
    <name type="scientific">Phycisphaera mikurensis (strain NBRC 102666 / KCTC 22515 / FYK2301M01)</name>
    <dbReference type="NCBI Taxonomy" id="1142394"/>
    <lineage>
        <taxon>Bacteria</taxon>
        <taxon>Pseudomonadati</taxon>
        <taxon>Planctomycetota</taxon>
        <taxon>Phycisphaerae</taxon>
        <taxon>Phycisphaerales</taxon>
        <taxon>Phycisphaeraceae</taxon>
        <taxon>Phycisphaera</taxon>
    </lineage>
</organism>
<evidence type="ECO:0000313" key="2">
    <source>
        <dbReference type="EMBL" id="BAM04888.1"/>
    </source>
</evidence>
<evidence type="ECO:0000313" key="3">
    <source>
        <dbReference type="Proteomes" id="UP000007881"/>
    </source>
</evidence>
<dbReference type="KEGG" id="phm:PSMK_27290"/>
<reference evidence="2 3" key="1">
    <citation type="submission" date="2012-02" db="EMBL/GenBank/DDBJ databases">
        <title>Complete genome sequence of Phycisphaera mikurensis NBRC 102666.</title>
        <authorList>
            <person name="Ankai A."/>
            <person name="Hosoyama A."/>
            <person name="Terui Y."/>
            <person name="Sekine M."/>
            <person name="Fukai R."/>
            <person name="Kato Y."/>
            <person name="Nakamura S."/>
            <person name="Yamada-Narita S."/>
            <person name="Kawakoshi A."/>
            <person name="Fukunaga Y."/>
            <person name="Yamazaki S."/>
            <person name="Fujita N."/>
        </authorList>
    </citation>
    <scope>NUCLEOTIDE SEQUENCE [LARGE SCALE GENOMIC DNA]</scope>
    <source>
        <strain evidence="3">NBRC 102666 / KCTC 22515 / FYK2301M01</strain>
    </source>
</reference>
<dbReference type="HOGENOM" id="CLU_380288_0_0_0"/>
<protein>
    <recommendedName>
        <fullName evidence="4">Alginate lyase domain-containing protein</fullName>
    </recommendedName>
</protein>
<gene>
    <name evidence="2" type="ordered locus">PSMK_27290</name>
</gene>
<keyword evidence="3" id="KW-1185">Reference proteome</keyword>
<dbReference type="Proteomes" id="UP000007881">
    <property type="component" value="Chromosome"/>
</dbReference>
<evidence type="ECO:0008006" key="4">
    <source>
        <dbReference type="Google" id="ProtNLM"/>
    </source>
</evidence>
<accession>I0II00</accession>
<proteinExistence type="predicted"/>
<sequence>MKPKQRRPRTLGLVILAVAALGSVLPAHARFEPAPGRDVLAFPPLNAEAPHFARVFDGVRAGDAEATGRGFKEGDEILLAAYAFLHPQSPRLGDDAVLDRLLRLLGLRFDAHAAGERLNDISGVFQTMYAYALLKRHRPEAVAGVAEAWDAGARAHADFVLEDRATLFRGGGLLADLWLNGDIRLTLGAHFAGVALGDAEVRRATAAALDGLMTRAVTGDGGTHYVGFHPECPTYHNVSIAAMAWWWTLSGSPTMHAAMEATLPHVPLSVEPSGFQEQSSSIAYKHSYNGIRGRHAALLKSHLFGDRLNRFFGQEVEAEPHPEYTLLQAIHFRPGVEPLAPPDGFVVHDRSIAGPRGRFGSWGFVGVGRDPQVRPPEHPGEPAGVEGAMCGKGTFVGAFLTGPMLRNGSLHAALDAVTVRVRHARGEETDRARGRKHRFLAQDEETATLARPGFGSLATAYTLSERTSSRADGPWGPGIPWTGRQLWLMTPQRVVGLVQLRADEDTDAYGTDARVMLTSGRRKVSGERRDFVETAADRWSFGDLRLAVRGSSFGGLVSVERFGITGSPADDFAVQLTLSDQAALPAEERTAYTGGSTRWAILESHHAGWPAADRAENLLPGDDRFAVLEVAEAGRAFRLVHNLTDRPQAYAATAATAHALASVQREDAAGAETRRAEGGAVDLGFELPPHGHAVVVFSDDPADHAAATPFYEDVFPLAASGSQRAPTE</sequence>
<dbReference type="RefSeq" id="WP_014438098.1">
    <property type="nucleotide sequence ID" value="NC_017080.1"/>
</dbReference>
<feature type="signal peptide" evidence="1">
    <location>
        <begin position="1"/>
        <end position="29"/>
    </location>
</feature>